<evidence type="ECO:0000256" key="3">
    <source>
        <dbReference type="ARBA" id="ARBA00022806"/>
    </source>
</evidence>
<evidence type="ECO:0000256" key="1">
    <source>
        <dbReference type="ARBA" id="ARBA00022741"/>
    </source>
</evidence>
<dbReference type="FunFam" id="3.40.50.300:FF:000326">
    <property type="entry name" value="P-loop containing nucleoside triphosphate hydrolase"/>
    <property type="match status" value="1"/>
</dbReference>
<dbReference type="Proteomes" id="UP000515151">
    <property type="component" value="Chromosome 3"/>
</dbReference>
<dbReference type="GO" id="GO:0005694">
    <property type="term" value="C:chromosome"/>
    <property type="evidence" value="ECO:0007669"/>
    <property type="project" value="UniProtKB-ARBA"/>
</dbReference>
<dbReference type="InterPro" id="IPR045529">
    <property type="entry name" value="DUF6469"/>
</dbReference>
<evidence type="ECO:0000256" key="4">
    <source>
        <dbReference type="ARBA" id="ARBA00022840"/>
    </source>
</evidence>
<dbReference type="CDD" id="cd18808">
    <property type="entry name" value="SF1_C_Upf1"/>
    <property type="match status" value="1"/>
</dbReference>
<dbReference type="Pfam" id="PF13087">
    <property type="entry name" value="AAA_12"/>
    <property type="match status" value="1"/>
</dbReference>
<keyword evidence="3 5" id="KW-0347">Helicase</keyword>
<dbReference type="InterPro" id="IPR014016">
    <property type="entry name" value="UvrD-like_ATP-bd"/>
</dbReference>
<evidence type="ECO:0000313" key="8">
    <source>
        <dbReference type="RefSeq" id="XP_031387074.1"/>
    </source>
</evidence>
<dbReference type="Pfam" id="PF13086">
    <property type="entry name" value="AAA_11"/>
    <property type="match status" value="2"/>
</dbReference>
<dbReference type="GO" id="GO:0005524">
    <property type="term" value="F:ATP binding"/>
    <property type="evidence" value="ECO:0007669"/>
    <property type="project" value="UniProtKB-UniRule"/>
</dbReference>
<gene>
    <name evidence="8" type="primary">LOC116200364</name>
</gene>
<dbReference type="Pfam" id="PF20073">
    <property type="entry name" value="DUF6469"/>
    <property type="match status" value="1"/>
</dbReference>
<dbReference type="OrthoDB" id="3156807at2759"/>
<feature type="domain" description="UvrD-like helicase ATP-binding" evidence="6">
    <location>
        <begin position="973"/>
        <end position="1358"/>
    </location>
</feature>
<dbReference type="PANTHER" id="PTHR21529">
    <property type="entry name" value="MAMMARY TURMOR VIRUS RECEPTOR HOMOLOG 1, 2 MTVR1, 2"/>
    <property type="match status" value="1"/>
</dbReference>
<evidence type="ECO:0000313" key="7">
    <source>
        <dbReference type="Proteomes" id="UP000515151"/>
    </source>
</evidence>
<reference evidence="8" key="2">
    <citation type="submission" date="2025-08" db="UniProtKB">
        <authorList>
            <consortium name="RefSeq"/>
        </authorList>
    </citation>
    <scope>IDENTIFICATION</scope>
    <source>
        <tissue evidence="8">Leaf</tissue>
    </source>
</reference>
<keyword evidence="1 5" id="KW-0547">Nucleotide-binding</keyword>
<evidence type="ECO:0000256" key="2">
    <source>
        <dbReference type="ARBA" id="ARBA00022801"/>
    </source>
</evidence>
<name>A0A6P8CYC3_PUNGR</name>
<dbReference type="PANTHER" id="PTHR21529:SF4">
    <property type="entry name" value="TPR AND ANKYRIN REPEAT-CONTAINING PROTEIN 1"/>
    <property type="match status" value="1"/>
</dbReference>
<keyword evidence="2 5" id="KW-0378">Hydrolase</keyword>
<sequence>MGLVFFAKKVEEVVEGAEGSRWRRPPAMAINNELNDIVFSWSIEDILNENLYKNQVDEIPERFPSVENYLGSFVYPLLEETRAEICSGMEAISTLPYARVMRFEECRPHGKNFYEVKVDFWINRSSKGGKEPYKMLPRDVLILTDSVPETVSDLQRMGRTWAFASVTKISDDESEGDFASVYFKVVTWKKMGDIKLEERQLFAISLGVNLTTHIRIWTALHLSRNWNVLKEVLCTDSSGEEECSLCTVPSDDFCRENLTGNLLNHLNESQAEAILTCLRKIRCRHKPVLELIWGPPGTGKTKVTAIMLLSLLRMKRRTVVCAPTNVAVIEIASRLVHLMRGSASLGDVLLFGNKERLKVEDLEVEDICLHNRVERIAECTAPTTRWKYCLSSAITFLSDPLPQYNIYLRDELDKRKSLFEFLRERFLYIVKPLERCLSTLCTQFFGILLTGWRSLPLRLTFKLHSLDMKPPQLLVINEAAQMKECESVIPLQLLGLRHAILVGDDRQLPAVVMSDVSKEACFGRSLFERLSSLGKLKHPLNVQYRMHPSISCFPNRTFYGGQIRDGPNVKHESYSRQYLPGLMFGSFSFINVSEGREEREVDGSSLRNLVEADVAAQILSDLYKAWSLSSKENLSVGIISPYAAPVGTISERLGKKYEYSDGFTVAVNTVDGFQGGEQDIVILSTVRSNHRGSIGFLANRNRTNVALTRARYCLWILGNQRTLRGSSTVWQALLCHAINCRCFFNADDDEGLAKTILEAKRKYDQLDDLLTSNNVLFRDAKWKVIFSESFRQPFWKLTSRRTRSLVVNLLMNLSSGWRPKRRNVDLICKSSSQIIKQFKPENLYILCTVDIEKESKYIQILKIWDVLPLEDTAKTIERLNGVYMRFTDEYVSRCKEKRFEGDLQVPISWETPFDFLRRGNSLGKNSKGSPDSQLYAERAKVKDGLLLMKFYSLSSGTINHLLSDKDGNEVELPFEVTKEQREIIQFPQSTFILGRSGTGKTTVLTMKLLQREQLHQIATSDYRITGGSNSRREDSEEMLEEASKYVLRQLFVTVSSKLCFAVKQQLSQLKSFTCGRNILAESSSTDVDFTNKADQFEDIPDSFIDIPHKSYPLVITFTKFLIMLDGSIGVSYFEKFPLSRDICQEKVGAARSLALQAFVQEKEVNYEKFCAVYWPHFNERLTRKLDPSRVFTEIISHIKGRLQVGNSCSGRLSRTDYVSLSDGRGSHLTQKERHKVYDVFLEYEKKKSERGEFDLSDIVNDLHSRLRCKKIRGDDMDYVYIDEVQDLTMKQIDLFKYVSDNVEEGFVFSGDTAQTIGRGIDFKFEDVRRLFYNDFMQEAEVGGKISKICQLSQNFRTHSGILKLAQSITNLLCHFFPSSIDVLRQETSHICGESPIFLELEMNQNSVVSIFGEGGNVAGLGPEQVIIVRDDCAHEEVLGLIGKQAPVLTLSECKGLEFQDVVLYNFFGSSPMKNKWRVAHEYMKGRKLLDNSFIGRYPQFKPARHNGQFAGAMLDYWRKLSLIQCDTEKLDSSRHNVYTTWFQCETEKLDSRHNVYTTWLLES</sequence>
<keyword evidence="7" id="KW-1185">Reference proteome</keyword>
<proteinExistence type="predicted"/>
<dbReference type="GeneID" id="116200364"/>
<dbReference type="RefSeq" id="XP_031387074.1">
    <property type="nucleotide sequence ID" value="XM_031531214.1"/>
</dbReference>
<dbReference type="Pfam" id="PF00580">
    <property type="entry name" value="UvrD-helicase"/>
    <property type="match status" value="1"/>
</dbReference>
<evidence type="ECO:0000259" key="6">
    <source>
        <dbReference type="PROSITE" id="PS51198"/>
    </source>
</evidence>
<dbReference type="InterPro" id="IPR027417">
    <property type="entry name" value="P-loop_NTPase"/>
</dbReference>
<dbReference type="PROSITE" id="PS51198">
    <property type="entry name" value="UVRD_HELICASE_ATP_BIND"/>
    <property type="match status" value="1"/>
</dbReference>
<keyword evidence="4 5" id="KW-0067">ATP-binding</keyword>
<reference evidence="7" key="1">
    <citation type="journal article" date="2020" name="Plant Biotechnol. J.">
        <title>The pomegranate (Punica granatum L.) draft genome dissects genetic divergence between soft- and hard-seeded cultivars.</title>
        <authorList>
            <person name="Luo X."/>
            <person name="Li H."/>
            <person name="Wu Z."/>
            <person name="Yao W."/>
            <person name="Zhao P."/>
            <person name="Cao D."/>
            <person name="Yu H."/>
            <person name="Li K."/>
            <person name="Poudel K."/>
            <person name="Zhao D."/>
            <person name="Zhang F."/>
            <person name="Xia X."/>
            <person name="Chen L."/>
            <person name="Wang Q."/>
            <person name="Jing D."/>
            <person name="Cao S."/>
        </authorList>
    </citation>
    <scope>NUCLEOTIDE SEQUENCE [LARGE SCALE GENOMIC DNA]</scope>
    <source>
        <strain evidence="7">cv. Tunisia</strain>
    </source>
</reference>
<dbReference type="InterPro" id="IPR047187">
    <property type="entry name" value="SF1_C_Upf1"/>
</dbReference>
<accession>A0A6P8CYC3</accession>
<dbReference type="InterPro" id="IPR041679">
    <property type="entry name" value="DNA2/NAM7-like_C"/>
</dbReference>
<dbReference type="GO" id="GO:0016787">
    <property type="term" value="F:hydrolase activity"/>
    <property type="evidence" value="ECO:0007669"/>
    <property type="project" value="UniProtKB-UniRule"/>
</dbReference>
<dbReference type="InterPro" id="IPR039904">
    <property type="entry name" value="TRANK1"/>
</dbReference>
<dbReference type="SUPFAM" id="SSF52540">
    <property type="entry name" value="P-loop containing nucleoside triphosphate hydrolases"/>
    <property type="match status" value="2"/>
</dbReference>
<organism evidence="7 8">
    <name type="scientific">Punica granatum</name>
    <name type="common">Pomegranate</name>
    <dbReference type="NCBI Taxonomy" id="22663"/>
    <lineage>
        <taxon>Eukaryota</taxon>
        <taxon>Viridiplantae</taxon>
        <taxon>Streptophyta</taxon>
        <taxon>Embryophyta</taxon>
        <taxon>Tracheophyta</taxon>
        <taxon>Spermatophyta</taxon>
        <taxon>Magnoliopsida</taxon>
        <taxon>eudicotyledons</taxon>
        <taxon>Gunneridae</taxon>
        <taxon>Pentapetalae</taxon>
        <taxon>rosids</taxon>
        <taxon>malvids</taxon>
        <taxon>Myrtales</taxon>
        <taxon>Lythraceae</taxon>
        <taxon>Punica</taxon>
    </lineage>
</organism>
<protein>
    <submittedName>
        <fullName evidence="8">Uncharacterized protein LOC116200364</fullName>
    </submittedName>
</protein>
<dbReference type="GO" id="GO:0004386">
    <property type="term" value="F:helicase activity"/>
    <property type="evidence" value="ECO:0007669"/>
    <property type="project" value="UniProtKB-UniRule"/>
</dbReference>
<feature type="binding site" evidence="5">
    <location>
        <begin position="994"/>
        <end position="1001"/>
    </location>
    <ligand>
        <name>ATP</name>
        <dbReference type="ChEBI" id="CHEBI:30616"/>
    </ligand>
</feature>
<evidence type="ECO:0000256" key="5">
    <source>
        <dbReference type="PROSITE-ProRule" id="PRU00560"/>
    </source>
</evidence>
<dbReference type="InterPro" id="IPR041677">
    <property type="entry name" value="DNA2/NAM7_AAA_11"/>
</dbReference>
<dbReference type="Gene3D" id="3.40.50.300">
    <property type="entry name" value="P-loop containing nucleotide triphosphate hydrolases"/>
    <property type="match status" value="3"/>
</dbReference>